<sequence>MRDESRVYSLPRWPAMRWLVNPGHGATCDIQVALIGGLFGTLPVFFGGVINTIVVSGAIAAREQTLPFVAWFVFEIVLGAVRLVVLSVSRREALAHRQTPTDVYLLLQLLWSSGVGYGAFISLASGDWVSATLACLSGSAMVGGIGFRNFGAPRLAGAMILTSLGPFLPGAALSGEPLLYLVFLQIPFYLAAMIAAAYSLNKMLIATMQAERVNDHRAKHDALTGLSNRVGLAAAVDANLNGAQTHGGDLAVLFLDLDNFKAVNDTYGHAAGDRLLKSVAERLRQSLRATDVAARIGGDEFVVLARSLTSEQAAELSHRLTNSISAPYDLGDDVHATIGVSVGIALVPEHGADAEALLAVADEALYEAKAQRQVKLLHTLVKEDQSRRIAPAARGMSPSTSTR</sequence>
<dbReference type="InterPro" id="IPR029787">
    <property type="entry name" value="Nucleotide_cyclase"/>
</dbReference>
<accession>A0ABX6ELD5</accession>
<feature type="transmembrane region" description="Helical" evidence="1">
    <location>
        <begin position="68"/>
        <end position="89"/>
    </location>
</feature>
<evidence type="ECO:0000313" key="3">
    <source>
        <dbReference type="EMBL" id="QGM95335.1"/>
    </source>
</evidence>
<dbReference type="PROSITE" id="PS50887">
    <property type="entry name" value="GGDEF"/>
    <property type="match status" value="1"/>
</dbReference>
<keyword evidence="1" id="KW-0472">Membrane</keyword>
<organism evidence="3 4">
    <name type="scientific">Methylocystis rosea</name>
    <dbReference type="NCBI Taxonomy" id="173366"/>
    <lineage>
        <taxon>Bacteria</taxon>
        <taxon>Pseudomonadati</taxon>
        <taxon>Pseudomonadota</taxon>
        <taxon>Alphaproteobacteria</taxon>
        <taxon>Hyphomicrobiales</taxon>
        <taxon>Methylocystaceae</taxon>
        <taxon>Methylocystis</taxon>
    </lineage>
</organism>
<feature type="transmembrane region" description="Helical" evidence="1">
    <location>
        <begin position="178"/>
        <end position="200"/>
    </location>
</feature>
<name>A0ABX6ELD5_9HYPH</name>
<dbReference type="Gene3D" id="3.30.70.270">
    <property type="match status" value="1"/>
</dbReference>
<keyword evidence="1" id="KW-0812">Transmembrane</keyword>
<dbReference type="RefSeq" id="WP_154453578.1">
    <property type="nucleotide sequence ID" value="NZ_CP044328.1"/>
</dbReference>
<feature type="transmembrane region" description="Helical" evidence="1">
    <location>
        <begin position="128"/>
        <end position="147"/>
    </location>
</feature>
<dbReference type="CDD" id="cd01949">
    <property type="entry name" value="GGDEF"/>
    <property type="match status" value="1"/>
</dbReference>
<feature type="transmembrane region" description="Helical" evidence="1">
    <location>
        <begin position="154"/>
        <end position="172"/>
    </location>
</feature>
<dbReference type="Proteomes" id="UP000424673">
    <property type="component" value="Chromosome"/>
</dbReference>
<feature type="transmembrane region" description="Helical" evidence="1">
    <location>
        <begin position="32"/>
        <end position="56"/>
    </location>
</feature>
<evidence type="ECO:0000259" key="2">
    <source>
        <dbReference type="PROSITE" id="PS50887"/>
    </source>
</evidence>
<feature type="domain" description="GGDEF" evidence="2">
    <location>
        <begin position="248"/>
        <end position="379"/>
    </location>
</feature>
<reference evidence="4" key="1">
    <citation type="submission" date="2019-09" db="EMBL/GenBank/DDBJ databases">
        <title>Isolation and complete genome sequencing of Methylocystis species.</title>
        <authorList>
            <person name="Rumah B.L."/>
            <person name="Stead C.E."/>
            <person name="Stevens B.C."/>
            <person name="Minton N.P."/>
            <person name="Grosse-Honebrink A."/>
            <person name="Zhang Y."/>
        </authorList>
    </citation>
    <scope>NUCLEOTIDE SEQUENCE [LARGE SCALE GENOMIC DNA]</scope>
    <source>
        <strain evidence="4">BRCS1</strain>
    </source>
</reference>
<dbReference type="SUPFAM" id="SSF55073">
    <property type="entry name" value="Nucleotide cyclase"/>
    <property type="match status" value="1"/>
</dbReference>
<dbReference type="NCBIfam" id="TIGR00254">
    <property type="entry name" value="GGDEF"/>
    <property type="match status" value="1"/>
</dbReference>
<dbReference type="PANTHER" id="PTHR46663:SF4">
    <property type="entry name" value="DIGUANYLATE CYCLASE DGCT-RELATED"/>
    <property type="match status" value="1"/>
</dbReference>
<gene>
    <name evidence="3" type="ORF">F7D13_15565</name>
</gene>
<dbReference type="PANTHER" id="PTHR46663">
    <property type="entry name" value="DIGUANYLATE CYCLASE DGCT-RELATED"/>
    <property type="match status" value="1"/>
</dbReference>
<evidence type="ECO:0000256" key="1">
    <source>
        <dbReference type="SAM" id="Phobius"/>
    </source>
</evidence>
<dbReference type="SMART" id="SM00267">
    <property type="entry name" value="GGDEF"/>
    <property type="match status" value="1"/>
</dbReference>
<dbReference type="EMBL" id="CP044328">
    <property type="protein sequence ID" value="QGM95335.1"/>
    <property type="molecule type" value="Genomic_DNA"/>
</dbReference>
<evidence type="ECO:0000313" key="4">
    <source>
        <dbReference type="Proteomes" id="UP000424673"/>
    </source>
</evidence>
<keyword evidence="4" id="KW-1185">Reference proteome</keyword>
<protein>
    <submittedName>
        <fullName evidence="3">GGDEF domain-containing protein</fullName>
    </submittedName>
</protein>
<reference evidence="3 4" key="2">
    <citation type="journal article" date="2021" name="AMB Express">
        <title>Isolation and characterisation of Methylocystis spp. for poly-3-hydroxybutyrate production using waste methane feedstocks.</title>
        <authorList>
            <person name="Rumah B.L."/>
            <person name="Stead C.E."/>
            <person name="Claxton Stevens B.H."/>
            <person name="Minton N.P."/>
            <person name="Grosse-Honebrink A."/>
            <person name="Zhang Y."/>
        </authorList>
    </citation>
    <scope>NUCLEOTIDE SEQUENCE [LARGE SCALE GENOMIC DNA]</scope>
    <source>
        <strain evidence="3 4">BRCS1</strain>
    </source>
</reference>
<dbReference type="InterPro" id="IPR052163">
    <property type="entry name" value="DGC-Regulatory_Protein"/>
</dbReference>
<proteinExistence type="predicted"/>
<dbReference type="InterPro" id="IPR000160">
    <property type="entry name" value="GGDEF_dom"/>
</dbReference>
<feature type="transmembrane region" description="Helical" evidence="1">
    <location>
        <begin position="101"/>
        <end position="122"/>
    </location>
</feature>
<keyword evidence="1" id="KW-1133">Transmembrane helix</keyword>
<dbReference type="InterPro" id="IPR043128">
    <property type="entry name" value="Rev_trsase/Diguanyl_cyclase"/>
</dbReference>
<dbReference type="Pfam" id="PF00990">
    <property type="entry name" value="GGDEF"/>
    <property type="match status" value="1"/>
</dbReference>